<dbReference type="AlphaFoldDB" id="A0A3D8RX36"/>
<sequence>MPPELLFVDFSDAKSQRLALSKKNMPFSRRSTINGGETRDKDTYVRLIYLLGADKMSIWWWQQSAGQPTLSKALLASSAYLSLRSNIGYALHVNGKSALDALQLPTETFQELQRILDNLTYANLESTIQAVANLICIEVSTKSVHITHWGWYKFARDKSSNSAVLLMPTPCALILAANPPKAHSHFNTFEKAHPLQQTKVVRRLPMVSKLQEAPQNRSSLSSTSAEGAATVGTEAAPPKHLEPHDSTGPHRLAGPHPLRRRGRDGAQLFEAQPIKNAKYYFLSNNMHDYPDERCTILQKNIVPPMRT</sequence>
<gene>
    <name evidence="2" type="ORF">DSM5745_05481</name>
</gene>
<accession>A0A3D8RX36</accession>
<feature type="compositionally biased region" description="Low complexity" evidence="1">
    <location>
        <begin position="221"/>
        <end position="236"/>
    </location>
</feature>
<evidence type="ECO:0000313" key="3">
    <source>
        <dbReference type="Proteomes" id="UP000256690"/>
    </source>
</evidence>
<protein>
    <submittedName>
        <fullName evidence="2">Uncharacterized protein</fullName>
    </submittedName>
</protein>
<reference evidence="2 3" key="1">
    <citation type="journal article" date="2018" name="IMA Fungus">
        <title>IMA Genome-F 9: Draft genome sequence of Annulohypoxylon stygium, Aspergillus mulundensis, Berkeleyomyces basicola (syn. Thielaviopsis basicola), Ceratocystis smalleyi, two Cercospora beticola strains, Coleophoma cylindrospora, Fusarium fracticaudum, Phialophora cf. hyalina, and Morchella septimelata.</title>
        <authorList>
            <person name="Wingfield B.D."/>
            <person name="Bills G.F."/>
            <person name="Dong Y."/>
            <person name="Huang W."/>
            <person name="Nel W.J."/>
            <person name="Swalarsk-Parry B.S."/>
            <person name="Vaghefi N."/>
            <person name="Wilken P.M."/>
            <person name="An Z."/>
            <person name="de Beer Z.W."/>
            <person name="De Vos L."/>
            <person name="Chen L."/>
            <person name="Duong T.A."/>
            <person name="Gao Y."/>
            <person name="Hammerbacher A."/>
            <person name="Kikkert J.R."/>
            <person name="Li Y."/>
            <person name="Li H."/>
            <person name="Li K."/>
            <person name="Li Q."/>
            <person name="Liu X."/>
            <person name="Ma X."/>
            <person name="Naidoo K."/>
            <person name="Pethybridge S.J."/>
            <person name="Sun J."/>
            <person name="Steenkamp E.T."/>
            <person name="van der Nest M.A."/>
            <person name="van Wyk S."/>
            <person name="Wingfield M.J."/>
            <person name="Xiong C."/>
            <person name="Yue Q."/>
            <person name="Zhang X."/>
        </authorList>
    </citation>
    <scope>NUCLEOTIDE SEQUENCE [LARGE SCALE GENOMIC DNA]</scope>
    <source>
        <strain evidence="2 3">DSM 5745</strain>
    </source>
</reference>
<comment type="caution">
    <text evidence="2">The sequence shown here is derived from an EMBL/GenBank/DDBJ whole genome shotgun (WGS) entry which is preliminary data.</text>
</comment>
<keyword evidence="3" id="KW-1185">Reference proteome</keyword>
<organism evidence="2 3">
    <name type="scientific">Aspergillus mulundensis</name>
    <dbReference type="NCBI Taxonomy" id="1810919"/>
    <lineage>
        <taxon>Eukaryota</taxon>
        <taxon>Fungi</taxon>
        <taxon>Dikarya</taxon>
        <taxon>Ascomycota</taxon>
        <taxon>Pezizomycotina</taxon>
        <taxon>Eurotiomycetes</taxon>
        <taxon>Eurotiomycetidae</taxon>
        <taxon>Eurotiales</taxon>
        <taxon>Aspergillaceae</taxon>
        <taxon>Aspergillus</taxon>
        <taxon>Aspergillus subgen. Nidulantes</taxon>
    </lineage>
</organism>
<proteinExistence type="predicted"/>
<feature type="compositionally biased region" description="Basic and acidic residues" evidence="1">
    <location>
        <begin position="237"/>
        <end position="248"/>
    </location>
</feature>
<dbReference type="EMBL" id="PVWQ01000006">
    <property type="protein sequence ID" value="RDW78629.1"/>
    <property type="molecule type" value="Genomic_DNA"/>
</dbReference>
<feature type="region of interest" description="Disordered" evidence="1">
    <location>
        <begin position="211"/>
        <end position="261"/>
    </location>
</feature>
<evidence type="ECO:0000256" key="1">
    <source>
        <dbReference type="SAM" id="MobiDB-lite"/>
    </source>
</evidence>
<dbReference type="Proteomes" id="UP000256690">
    <property type="component" value="Unassembled WGS sequence"/>
</dbReference>
<dbReference type="GeneID" id="38115851"/>
<name>A0A3D8RX36_9EURO</name>
<evidence type="ECO:0000313" key="2">
    <source>
        <dbReference type="EMBL" id="RDW78629.1"/>
    </source>
</evidence>
<dbReference type="RefSeq" id="XP_026603329.1">
    <property type="nucleotide sequence ID" value="XM_026747497.1"/>
</dbReference>